<evidence type="ECO:0000313" key="11">
    <source>
        <dbReference type="EMBL" id="TCT10023.1"/>
    </source>
</evidence>
<comment type="subunit">
    <text evidence="9">The complex comprises the extracytoplasmic solute receptor protein and the two transmembrane proteins.</text>
</comment>
<evidence type="ECO:0000256" key="3">
    <source>
        <dbReference type="ARBA" id="ARBA00022475"/>
    </source>
</evidence>
<comment type="caution">
    <text evidence="9">Lacks conserved residue(s) required for the propagation of feature annotation.</text>
</comment>
<evidence type="ECO:0000259" key="10">
    <source>
        <dbReference type="Pfam" id="PF04290"/>
    </source>
</evidence>
<dbReference type="AlphaFoldDB" id="A0A4R3MBB3"/>
<dbReference type="GO" id="GO:0005886">
    <property type="term" value="C:plasma membrane"/>
    <property type="evidence" value="ECO:0007669"/>
    <property type="project" value="UniProtKB-SubCell"/>
</dbReference>
<dbReference type="GO" id="GO:0022857">
    <property type="term" value="F:transmembrane transporter activity"/>
    <property type="evidence" value="ECO:0007669"/>
    <property type="project" value="UniProtKB-UniRule"/>
</dbReference>
<comment type="similarity">
    <text evidence="8 9">Belongs to the TRAP transporter small permease family.</text>
</comment>
<comment type="function">
    <text evidence="9">Part of the tripartite ATP-independent periplasmic (TRAP) transport system.</text>
</comment>
<proteinExistence type="inferred from homology"/>
<feature type="transmembrane region" description="Helical" evidence="9">
    <location>
        <begin position="34"/>
        <end position="52"/>
    </location>
</feature>
<dbReference type="EMBL" id="SMAK01000006">
    <property type="protein sequence ID" value="TCT10023.1"/>
    <property type="molecule type" value="Genomic_DNA"/>
</dbReference>
<feature type="transmembrane region" description="Helical" evidence="9">
    <location>
        <begin position="205"/>
        <end position="221"/>
    </location>
</feature>
<gene>
    <name evidence="11" type="ORF">EDC22_106218</name>
</gene>
<accession>A0A4R3MBB3</accession>
<dbReference type="Pfam" id="PF04290">
    <property type="entry name" value="DctQ"/>
    <property type="match status" value="1"/>
</dbReference>
<feature type="transmembrane region" description="Helical" evidence="9">
    <location>
        <begin position="151"/>
        <end position="172"/>
    </location>
</feature>
<feature type="transmembrane region" description="Helical" evidence="9">
    <location>
        <begin position="110"/>
        <end position="130"/>
    </location>
</feature>
<keyword evidence="2 9" id="KW-0813">Transport</keyword>
<evidence type="ECO:0000256" key="8">
    <source>
        <dbReference type="ARBA" id="ARBA00038436"/>
    </source>
</evidence>
<keyword evidence="3" id="KW-1003">Cell membrane</keyword>
<dbReference type="PANTHER" id="PTHR35011:SF4">
    <property type="entry name" value="SLL1102 PROTEIN"/>
    <property type="match status" value="1"/>
</dbReference>
<evidence type="ECO:0000256" key="7">
    <source>
        <dbReference type="ARBA" id="ARBA00023136"/>
    </source>
</evidence>
<evidence type="ECO:0000256" key="1">
    <source>
        <dbReference type="ARBA" id="ARBA00004429"/>
    </source>
</evidence>
<name>A0A4R3MBB3_9HYPH</name>
<dbReference type="InterPro" id="IPR007387">
    <property type="entry name" value="TRAP_DctQ"/>
</dbReference>
<keyword evidence="5 9" id="KW-0812">Transmembrane</keyword>
<dbReference type="Proteomes" id="UP000295678">
    <property type="component" value="Unassembled WGS sequence"/>
</dbReference>
<keyword evidence="4 9" id="KW-0997">Cell inner membrane</keyword>
<feature type="transmembrane region" description="Helical" evidence="9">
    <location>
        <begin position="292"/>
        <end position="316"/>
    </location>
</feature>
<dbReference type="PANTHER" id="PTHR35011">
    <property type="entry name" value="2,3-DIKETO-L-GULONATE TRAP TRANSPORTER SMALL PERMEASE PROTEIN YIAM"/>
    <property type="match status" value="1"/>
</dbReference>
<organism evidence="11 12">
    <name type="scientific">Tepidamorphus gemmatus</name>
    <dbReference type="NCBI Taxonomy" id="747076"/>
    <lineage>
        <taxon>Bacteria</taxon>
        <taxon>Pseudomonadati</taxon>
        <taxon>Pseudomonadota</taxon>
        <taxon>Alphaproteobacteria</taxon>
        <taxon>Hyphomicrobiales</taxon>
        <taxon>Tepidamorphaceae</taxon>
        <taxon>Tepidamorphus</taxon>
    </lineage>
</organism>
<feature type="domain" description="Tripartite ATP-independent periplasmic transporters DctQ component" evidence="10">
    <location>
        <begin position="166"/>
        <end position="310"/>
    </location>
</feature>
<evidence type="ECO:0000256" key="9">
    <source>
        <dbReference type="RuleBase" id="RU369079"/>
    </source>
</evidence>
<keyword evidence="7 9" id="KW-0472">Membrane</keyword>
<keyword evidence="6 9" id="KW-1133">Transmembrane helix</keyword>
<reference evidence="11 12" key="1">
    <citation type="submission" date="2019-03" db="EMBL/GenBank/DDBJ databases">
        <title>Genomic Encyclopedia of Type Strains, Phase IV (KMG-IV): sequencing the most valuable type-strain genomes for metagenomic binning, comparative biology and taxonomic classification.</title>
        <authorList>
            <person name="Goeker M."/>
        </authorList>
    </citation>
    <scope>NUCLEOTIDE SEQUENCE [LARGE SCALE GENOMIC DNA]</scope>
    <source>
        <strain evidence="11 12">DSM 19345</strain>
    </source>
</reference>
<dbReference type="InterPro" id="IPR055348">
    <property type="entry name" value="DctQ"/>
</dbReference>
<feature type="transmembrane region" description="Helical" evidence="9">
    <location>
        <begin position="6"/>
        <end position="27"/>
    </location>
</feature>
<comment type="caution">
    <text evidence="11">The sequence shown here is derived from an EMBL/GenBank/DDBJ whole genome shotgun (WGS) entry which is preliminary data.</text>
</comment>
<protein>
    <recommendedName>
        <fullName evidence="9">TRAP transporter small permease protein</fullName>
    </recommendedName>
</protein>
<comment type="subcellular location">
    <subcellularLocation>
        <location evidence="1 9">Cell inner membrane</location>
        <topology evidence="1 9">Multi-pass membrane protein</topology>
    </subcellularLocation>
</comment>
<keyword evidence="12" id="KW-1185">Reference proteome</keyword>
<evidence type="ECO:0000256" key="4">
    <source>
        <dbReference type="ARBA" id="ARBA00022519"/>
    </source>
</evidence>
<sequence length="347" mass="38075">MLPVLIAQVIDMGTLSAVVAVLSAFAVVMAPFGLHWIALVVGFLALFGAALWGSRPGYFLTAAALMAVSAPVDDAFEMTRAETTALRRAVDAGEPGAATILAVHDVTAPIAGYLIVACLLLVALAVRVAVRRAPDGGWHKFLAESDALGALTVNIGKAASFLYVPMIIIIIYDVTQRKMLDFWPAFSQTEWYRIFSSTKLQEAEWHLHAILFVMCFGFAYIRDAHVRIELVRDRLEPRARVWIELIGCCFFLVAYCYVVMRYGYDFAQKSYEIMEGSSAQTGLPLRFLIKGFLPLGFLVLALAGVSVAVKCLVYLFGPACLRQKAGYYAGTHHADVPQDLRPAQTDR</sequence>
<evidence type="ECO:0000256" key="6">
    <source>
        <dbReference type="ARBA" id="ARBA00022989"/>
    </source>
</evidence>
<feature type="transmembrane region" description="Helical" evidence="9">
    <location>
        <begin position="241"/>
        <end position="260"/>
    </location>
</feature>
<evidence type="ECO:0000256" key="2">
    <source>
        <dbReference type="ARBA" id="ARBA00022448"/>
    </source>
</evidence>
<evidence type="ECO:0000313" key="12">
    <source>
        <dbReference type="Proteomes" id="UP000295678"/>
    </source>
</evidence>
<evidence type="ECO:0000256" key="5">
    <source>
        <dbReference type="ARBA" id="ARBA00022692"/>
    </source>
</evidence>